<comment type="caution">
    <text evidence="2">The sequence shown here is derived from an EMBL/GenBank/DDBJ whole genome shotgun (WGS) entry which is preliminary data.</text>
</comment>
<organism evidence="2 4">
    <name type="scientific">Didymodactylos carnosus</name>
    <dbReference type="NCBI Taxonomy" id="1234261"/>
    <lineage>
        <taxon>Eukaryota</taxon>
        <taxon>Metazoa</taxon>
        <taxon>Spiralia</taxon>
        <taxon>Gnathifera</taxon>
        <taxon>Rotifera</taxon>
        <taxon>Eurotatoria</taxon>
        <taxon>Bdelloidea</taxon>
        <taxon>Philodinida</taxon>
        <taxon>Philodinidae</taxon>
        <taxon>Didymodactylos</taxon>
    </lineage>
</organism>
<dbReference type="Proteomes" id="UP000681722">
    <property type="component" value="Unassembled WGS sequence"/>
</dbReference>
<feature type="transmembrane region" description="Helical" evidence="1">
    <location>
        <begin position="98"/>
        <end position="117"/>
    </location>
</feature>
<sequence length="243" mass="28304">MCIVNMTMYSTNSINLIQSPQTRPYRSHFYEIAKQQPPQSRNIQHILINDHIQLEFRSILKILLHFSLSLIQLFSSFAILALQIVLTVTNTCAYKIGVGFWSFPFMCLAPISVWILLWKRNANISLLTFIFQFISTLFSTAIIIVSFLALLQKIDYCTTYNNYFYSLNGALIGVAIFSKLTYYLEIILLFILLRKTQRMSTTFIDKFHQKNYYFSLDNNDTITPGKTTPTKFMPGTFRREFEA</sequence>
<dbReference type="Proteomes" id="UP000663829">
    <property type="component" value="Unassembled WGS sequence"/>
</dbReference>
<dbReference type="OrthoDB" id="9993701at2759"/>
<feature type="transmembrane region" description="Helical" evidence="1">
    <location>
        <begin position="170"/>
        <end position="193"/>
    </location>
</feature>
<keyword evidence="1" id="KW-0472">Membrane</keyword>
<name>A0A813XYD9_9BILA</name>
<evidence type="ECO:0000256" key="1">
    <source>
        <dbReference type="SAM" id="Phobius"/>
    </source>
</evidence>
<dbReference type="EMBL" id="CAJOBC010001249">
    <property type="protein sequence ID" value="CAF3666747.1"/>
    <property type="molecule type" value="Genomic_DNA"/>
</dbReference>
<feature type="transmembrane region" description="Helical" evidence="1">
    <location>
        <begin position="129"/>
        <end position="150"/>
    </location>
</feature>
<accession>A0A813XYD9</accession>
<evidence type="ECO:0000313" key="4">
    <source>
        <dbReference type="Proteomes" id="UP000663829"/>
    </source>
</evidence>
<dbReference type="AlphaFoldDB" id="A0A813XYD9"/>
<keyword evidence="4" id="KW-1185">Reference proteome</keyword>
<keyword evidence="1" id="KW-1133">Transmembrane helix</keyword>
<dbReference type="EMBL" id="CAJNOQ010001249">
    <property type="protein sequence ID" value="CAF0880450.1"/>
    <property type="molecule type" value="Genomic_DNA"/>
</dbReference>
<reference evidence="2" key="1">
    <citation type="submission" date="2021-02" db="EMBL/GenBank/DDBJ databases">
        <authorList>
            <person name="Nowell W R."/>
        </authorList>
    </citation>
    <scope>NUCLEOTIDE SEQUENCE</scope>
</reference>
<evidence type="ECO:0000313" key="2">
    <source>
        <dbReference type="EMBL" id="CAF0880450.1"/>
    </source>
</evidence>
<evidence type="ECO:0000313" key="3">
    <source>
        <dbReference type="EMBL" id="CAF3666747.1"/>
    </source>
</evidence>
<feature type="transmembrane region" description="Helical" evidence="1">
    <location>
        <begin position="62"/>
        <end position="86"/>
    </location>
</feature>
<proteinExistence type="predicted"/>
<keyword evidence="1" id="KW-0812">Transmembrane</keyword>
<gene>
    <name evidence="2" type="ORF">GPM918_LOCUS7582</name>
    <name evidence="3" type="ORF">SRO942_LOCUS7582</name>
</gene>
<protein>
    <submittedName>
        <fullName evidence="2">Uncharacterized protein</fullName>
    </submittedName>
</protein>